<evidence type="ECO:0000313" key="17">
    <source>
        <dbReference type="Proteomes" id="UP000287857"/>
    </source>
</evidence>
<feature type="binding site" evidence="11">
    <location>
        <begin position="32"/>
        <end position="35"/>
    </location>
    <ligand>
        <name>substrate</name>
    </ligand>
</feature>
<feature type="binding site" evidence="11">
    <location>
        <position position="66"/>
    </location>
    <ligand>
        <name>ATP</name>
        <dbReference type="ChEBI" id="CHEBI:30616"/>
    </ligand>
</feature>
<dbReference type="InterPro" id="IPR000705">
    <property type="entry name" value="Galactokinase"/>
</dbReference>
<comment type="caution">
    <text evidence="16">The sequence shown here is derived from an EMBL/GenBank/DDBJ whole genome shotgun (WGS) entry which is preliminary data.</text>
</comment>
<evidence type="ECO:0000259" key="15">
    <source>
        <dbReference type="Pfam" id="PF10509"/>
    </source>
</evidence>
<dbReference type="EMBL" id="NGJS01000006">
    <property type="protein sequence ID" value="RST99085.1"/>
    <property type="molecule type" value="Genomic_DNA"/>
</dbReference>
<gene>
    <name evidence="11" type="primary">galK</name>
    <name evidence="16" type="ORF">CBF37_05315</name>
</gene>
<evidence type="ECO:0000256" key="7">
    <source>
        <dbReference type="ARBA" id="ARBA00022840"/>
    </source>
</evidence>
<dbReference type="InterPro" id="IPR022963">
    <property type="entry name" value="Galactokinase_bac"/>
</dbReference>
<dbReference type="PIRSF" id="PIRSF000530">
    <property type="entry name" value="Galactokinase"/>
    <property type="match status" value="1"/>
</dbReference>
<feature type="binding site" evidence="11">
    <location>
        <position position="223"/>
    </location>
    <ligand>
        <name>substrate</name>
    </ligand>
</feature>
<dbReference type="PROSITE" id="PS00627">
    <property type="entry name" value="GHMP_KINASES_ATP"/>
    <property type="match status" value="1"/>
</dbReference>
<feature type="binding site" evidence="11">
    <location>
        <position position="161"/>
    </location>
    <ligand>
        <name>Mg(2+)</name>
        <dbReference type="ChEBI" id="CHEBI:18420"/>
    </ligand>
</feature>
<feature type="binding site" evidence="11">
    <location>
        <position position="129"/>
    </location>
    <ligand>
        <name>Mg(2+)</name>
        <dbReference type="ChEBI" id="CHEBI:18420"/>
    </ligand>
</feature>
<comment type="similarity">
    <text evidence="1 11">Belongs to the GHMP kinase family. GalK subfamily.</text>
</comment>
<evidence type="ECO:0000256" key="5">
    <source>
        <dbReference type="ARBA" id="ARBA00022741"/>
    </source>
</evidence>
<dbReference type="FunFam" id="3.30.70.890:FF:000001">
    <property type="entry name" value="Galactokinase"/>
    <property type="match status" value="1"/>
</dbReference>
<dbReference type="GO" id="GO:0000287">
    <property type="term" value="F:magnesium ion binding"/>
    <property type="evidence" value="ECO:0007669"/>
    <property type="project" value="UniProtKB-UniRule"/>
</dbReference>
<feature type="domain" description="Galactokinase N-terminal" evidence="15">
    <location>
        <begin position="7"/>
        <end position="55"/>
    </location>
</feature>
<comment type="pathway">
    <text evidence="11">Carbohydrate metabolism; galactose metabolism.</text>
</comment>
<name>A0A429ZYN7_9ENTE</name>
<dbReference type="GO" id="GO:0004335">
    <property type="term" value="F:galactokinase activity"/>
    <property type="evidence" value="ECO:0007669"/>
    <property type="project" value="UniProtKB-UniRule"/>
</dbReference>
<keyword evidence="4 11" id="KW-0479">Metal-binding</keyword>
<dbReference type="Pfam" id="PF08544">
    <property type="entry name" value="GHMP_kinases_C"/>
    <property type="match status" value="1"/>
</dbReference>
<dbReference type="PANTHER" id="PTHR10457:SF7">
    <property type="entry name" value="GALACTOKINASE-RELATED"/>
    <property type="match status" value="1"/>
</dbReference>
<organism evidence="16 17">
    <name type="scientific">Vagococcus vulneris</name>
    <dbReference type="NCBI Taxonomy" id="1977869"/>
    <lineage>
        <taxon>Bacteria</taxon>
        <taxon>Bacillati</taxon>
        <taxon>Bacillota</taxon>
        <taxon>Bacilli</taxon>
        <taxon>Lactobacillales</taxon>
        <taxon>Enterococcaceae</taxon>
        <taxon>Vagococcus</taxon>
    </lineage>
</organism>
<dbReference type="AlphaFoldDB" id="A0A429ZYN7"/>
<dbReference type="InterPro" id="IPR006204">
    <property type="entry name" value="GHMP_kinase_N_dom"/>
</dbReference>
<dbReference type="InterPro" id="IPR014721">
    <property type="entry name" value="Ribsml_uS5_D2-typ_fold_subgr"/>
</dbReference>
<dbReference type="HAMAP" id="MF_00246">
    <property type="entry name" value="Galactokinase"/>
    <property type="match status" value="1"/>
</dbReference>
<sequence length="387" mass="43183">MMENLTKEFIKVFEETSENTFFAPGRINLIGEHIDYNGGHVFPCAISYGTYGLTRKRSDRIVRLYSMNFSDQGIKEFSLDNLVFKESDDWANYPKGMISYLYDLDSSQATGFDMLIYGNIPNGAGLSSSASIELLTAVAIEKMWQIKPDRINLVKLGQKVENDFIGVNSGIMDQFAVGMGQSNHALLLDCDTLEYSVVPLELPHEKILIMNTNKRRELADSKYNARRSECNEALRELQKVIKIDTLSDLSVTDFEKYQGSLSRDILRQRVRHVVTENQRTLDAKEALEAGDLVVFGQLMNESHQSLKADYEVTGNELDTIVELVQNQEGVIGARMTGAGFGGCAIALVEDDSLDRVIDQVGQAYADKIGYEADFYIASVGDGAKEII</sequence>
<reference evidence="16 17" key="1">
    <citation type="submission" date="2017-05" db="EMBL/GenBank/DDBJ databases">
        <title>Vagococcus spp. assemblies.</title>
        <authorList>
            <person name="Gulvik C.A."/>
        </authorList>
    </citation>
    <scope>NUCLEOTIDE SEQUENCE [LARGE SCALE GENOMIC DNA]</scope>
    <source>
        <strain evidence="16 17">SS1995</strain>
    </source>
</reference>
<dbReference type="InterPro" id="IPR006203">
    <property type="entry name" value="GHMP_knse_ATP-bd_CS"/>
</dbReference>
<proteinExistence type="inferred from homology"/>
<dbReference type="InterPro" id="IPR020568">
    <property type="entry name" value="Ribosomal_Su5_D2-typ_SF"/>
</dbReference>
<dbReference type="GO" id="GO:0005524">
    <property type="term" value="F:ATP binding"/>
    <property type="evidence" value="ECO:0007669"/>
    <property type="project" value="UniProtKB-UniRule"/>
</dbReference>
<evidence type="ECO:0000256" key="3">
    <source>
        <dbReference type="ARBA" id="ARBA00022679"/>
    </source>
</evidence>
<dbReference type="OrthoDB" id="250531at2"/>
<comment type="catalytic activity">
    <reaction evidence="11">
        <text>alpha-D-galactose + ATP = alpha-D-galactose 1-phosphate + ADP + H(+)</text>
        <dbReference type="Rhea" id="RHEA:13553"/>
        <dbReference type="ChEBI" id="CHEBI:15378"/>
        <dbReference type="ChEBI" id="CHEBI:28061"/>
        <dbReference type="ChEBI" id="CHEBI:30616"/>
        <dbReference type="ChEBI" id="CHEBI:58336"/>
        <dbReference type="ChEBI" id="CHEBI:456216"/>
        <dbReference type="EC" id="2.7.1.6"/>
    </reaction>
</comment>
<evidence type="ECO:0000256" key="1">
    <source>
        <dbReference type="ARBA" id="ARBA00006566"/>
    </source>
</evidence>
<evidence type="ECO:0000313" key="16">
    <source>
        <dbReference type="EMBL" id="RST99085.1"/>
    </source>
</evidence>
<evidence type="ECO:0000256" key="11">
    <source>
        <dbReference type="HAMAP-Rule" id="MF_00246"/>
    </source>
</evidence>
<evidence type="ECO:0000256" key="4">
    <source>
        <dbReference type="ARBA" id="ARBA00022723"/>
    </source>
</evidence>
<keyword evidence="17" id="KW-1185">Reference proteome</keyword>
<keyword evidence="3 11" id="KW-0808">Transferase</keyword>
<dbReference type="Gene3D" id="3.30.230.10">
    <property type="match status" value="1"/>
</dbReference>
<evidence type="ECO:0000259" key="14">
    <source>
        <dbReference type="Pfam" id="PF08544"/>
    </source>
</evidence>
<keyword evidence="5 11" id="KW-0547">Nucleotide-binding</keyword>
<dbReference type="NCBIfam" id="NF003705">
    <property type="entry name" value="PRK05322.1"/>
    <property type="match status" value="1"/>
</dbReference>
<keyword evidence="6 11" id="KW-0418">Kinase</keyword>
<keyword evidence="7 11" id="KW-0067">ATP-binding</keyword>
<dbReference type="PROSITE" id="PS00106">
    <property type="entry name" value="GALACTOKINASE"/>
    <property type="match status" value="1"/>
</dbReference>
<dbReference type="PRINTS" id="PR00959">
    <property type="entry name" value="MEVGALKINASE"/>
</dbReference>
<accession>A0A429ZYN7</accession>
<dbReference type="Pfam" id="PF00288">
    <property type="entry name" value="GHMP_kinases_N"/>
    <property type="match status" value="1"/>
</dbReference>
<dbReference type="GO" id="GO:0005829">
    <property type="term" value="C:cytosol"/>
    <property type="evidence" value="ECO:0007669"/>
    <property type="project" value="TreeGrafter"/>
</dbReference>
<evidence type="ECO:0000256" key="8">
    <source>
        <dbReference type="ARBA" id="ARBA00022842"/>
    </source>
</evidence>
<comment type="subcellular location">
    <subcellularLocation>
        <location evidence="11">Cytoplasm</location>
    </subcellularLocation>
</comment>
<dbReference type="PRINTS" id="PR00473">
    <property type="entry name" value="GALCTOKINASE"/>
</dbReference>
<feature type="binding site" evidence="11">
    <location>
        <begin position="123"/>
        <end position="129"/>
    </location>
    <ligand>
        <name>ATP</name>
        <dbReference type="ChEBI" id="CHEBI:30616"/>
    </ligand>
</feature>
<evidence type="ECO:0000256" key="10">
    <source>
        <dbReference type="ARBA" id="ARBA00023277"/>
    </source>
</evidence>
<keyword evidence="10 11" id="KW-0119">Carbohydrate metabolism</keyword>
<dbReference type="SUPFAM" id="SSF54211">
    <property type="entry name" value="Ribosomal protein S5 domain 2-like"/>
    <property type="match status" value="1"/>
</dbReference>
<evidence type="ECO:0000256" key="2">
    <source>
        <dbReference type="ARBA" id="ARBA00022490"/>
    </source>
</evidence>
<keyword evidence="2 11" id="KW-0963">Cytoplasm</keyword>
<dbReference type="PANTHER" id="PTHR10457">
    <property type="entry name" value="MEVALONATE KINASE/GALACTOKINASE"/>
    <property type="match status" value="1"/>
</dbReference>
<dbReference type="Pfam" id="PF10509">
    <property type="entry name" value="GalKase_gal_bdg"/>
    <property type="match status" value="1"/>
</dbReference>
<dbReference type="InterPro" id="IPR006206">
    <property type="entry name" value="Mevalonate/galactokinase"/>
</dbReference>
<feature type="domain" description="GHMP kinase C-terminal" evidence="14">
    <location>
        <begin position="284"/>
        <end position="365"/>
    </location>
</feature>
<evidence type="ECO:0000256" key="6">
    <source>
        <dbReference type="ARBA" id="ARBA00022777"/>
    </source>
</evidence>
<keyword evidence="9 11" id="KW-0299">Galactose metabolism</keyword>
<dbReference type="NCBIfam" id="TIGR00131">
    <property type="entry name" value="gal_kin"/>
    <property type="match status" value="1"/>
</dbReference>
<evidence type="ECO:0000256" key="9">
    <source>
        <dbReference type="ARBA" id="ARBA00023144"/>
    </source>
</evidence>
<dbReference type="FunFam" id="3.30.230.10:FF:000017">
    <property type="entry name" value="Galactokinase"/>
    <property type="match status" value="1"/>
</dbReference>
<feature type="domain" description="GHMP kinase N-terminal" evidence="13">
    <location>
        <begin position="92"/>
        <end position="180"/>
    </location>
</feature>
<dbReference type="InterPro" id="IPR013750">
    <property type="entry name" value="GHMP_kinase_C_dom"/>
</dbReference>
<dbReference type="GO" id="GO:0006012">
    <property type="term" value="P:galactose metabolic process"/>
    <property type="evidence" value="ECO:0007669"/>
    <property type="project" value="UniProtKB-UniRule"/>
</dbReference>
<comment type="function">
    <text evidence="11">Catalyzes the transfer of the gamma-phosphate of ATP to D-galactose to form alpha-D-galactose-1-phosphate (Gal-1-P).</text>
</comment>
<dbReference type="Proteomes" id="UP000287857">
    <property type="component" value="Unassembled WGS sequence"/>
</dbReference>
<dbReference type="EC" id="2.7.1.6" evidence="11 12"/>
<feature type="site" description="Transition state stabilizer" evidence="11">
    <location>
        <position position="26"/>
    </location>
</feature>
<dbReference type="SUPFAM" id="SSF55060">
    <property type="entry name" value="GHMP Kinase, C-terminal domain"/>
    <property type="match status" value="1"/>
</dbReference>
<dbReference type="InterPro" id="IPR019741">
    <property type="entry name" value="Galactokinase_CS"/>
</dbReference>
<feature type="active site" description="Proton acceptor" evidence="11">
    <location>
        <position position="173"/>
    </location>
</feature>
<evidence type="ECO:0000259" key="13">
    <source>
        <dbReference type="Pfam" id="PF00288"/>
    </source>
</evidence>
<protein>
    <recommendedName>
        <fullName evidence="11 12">Galactokinase</fullName>
        <ecNumber evidence="11 12">2.7.1.6</ecNumber>
    </recommendedName>
    <alternativeName>
        <fullName evidence="11">Galactose kinase</fullName>
    </alternativeName>
</protein>
<evidence type="ECO:0000256" key="12">
    <source>
        <dbReference type="NCBIfam" id="TIGR00131"/>
    </source>
</evidence>
<dbReference type="InterPro" id="IPR019539">
    <property type="entry name" value="GalKase_N"/>
</dbReference>
<dbReference type="UniPathway" id="UPA00214"/>
<dbReference type="RefSeq" id="WP_125983715.1">
    <property type="nucleotide sequence ID" value="NZ_NGJS01000006.1"/>
</dbReference>
<dbReference type="InterPro" id="IPR036554">
    <property type="entry name" value="GHMP_kinase_C_sf"/>
</dbReference>
<dbReference type="Gene3D" id="3.30.70.890">
    <property type="entry name" value="GHMP kinase, C-terminal domain"/>
    <property type="match status" value="1"/>
</dbReference>
<keyword evidence="8 11" id="KW-0460">Magnesium</keyword>